<dbReference type="PANTHER" id="PTHR34039">
    <property type="entry name" value="UPF0102 PROTEIN YRAN"/>
    <property type="match status" value="1"/>
</dbReference>
<dbReference type="Proteomes" id="UP000885660">
    <property type="component" value="Unassembled WGS sequence"/>
</dbReference>
<dbReference type="EMBL" id="DRBC01000143">
    <property type="protein sequence ID" value="HDN84600.1"/>
    <property type="molecule type" value="Genomic_DNA"/>
</dbReference>
<dbReference type="InterPro" id="IPR003509">
    <property type="entry name" value="UPF0102_YraN-like"/>
</dbReference>
<feature type="non-terminal residue" evidence="2">
    <location>
        <position position="57"/>
    </location>
</feature>
<gene>
    <name evidence="2" type="ORF">ENG47_02425</name>
</gene>
<dbReference type="AlphaFoldDB" id="A0A7V0QQV8"/>
<comment type="caution">
    <text evidence="2">The sequence shown here is derived from an EMBL/GenBank/DDBJ whole genome shotgun (WGS) entry which is preliminary data.</text>
</comment>
<sequence length="57" mass="6635">MSKYKNKEIGKRGEKLAISYLKKRGYRILDKNFRCKIGEIDIVAENDGQIVFVEVKT</sequence>
<dbReference type="SUPFAM" id="SSF52980">
    <property type="entry name" value="Restriction endonuclease-like"/>
    <property type="match status" value="1"/>
</dbReference>
<dbReference type="InterPro" id="IPR011335">
    <property type="entry name" value="Restrct_endonuc-II-like"/>
</dbReference>
<accession>A0A7V0QQV8</accession>
<reference evidence="2" key="1">
    <citation type="journal article" date="2020" name="mSystems">
        <title>Genome- and Community-Level Interaction Insights into Carbon Utilization and Element Cycling Functions of Hydrothermarchaeota in Hydrothermal Sediment.</title>
        <authorList>
            <person name="Zhou Z."/>
            <person name="Liu Y."/>
            <person name="Xu W."/>
            <person name="Pan J."/>
            <person name="Luo Z.H."/>
            <person name="Li M."/>
        </authorList>
    </citation>
    <scope>NUCLEOTIDE SEQUENCE [LARGE SCALE GENOMIC DNA]</scope>
    <source>
        <strain evidence="2">HyVt-219</strain>
    </source>
</reference>
<dbReference type="PANTHER" id="PTHR34039:SF1">
    <property type="entry name" value="UPF0102 PROTEIN YRAN"/>
    <property type="match status" value="1"/>
</dbReference>
<evidence type="ECO:0000313" key="2">
    <source>
        <dbReference type="EMBL" id="HDN84600.1"/>
    </source>
</evidence>
<dbReference type="Pfam" id="PF02021">
    <property type="entry name" value="UPF0102"/>
    <property type="match status" value="1"/>
</dbReference>
<dbReference type="Gene3D" id="3.40.1350.10">
    <property type="match status" value="1"/>
</dbReference>
<dbReference type="GO" id="GO:0003676">
    <property type="term" value="F:nucleic acid binding"/>
    <property type="evidence" value="ECO:0007669"/>
    <property type="project" value="InterPro"/>
</dbReference>
<organism evidence="2">
    <name type="scientific">Aerophobetes bacterium</name>
    <dbReference type="NCBI Taxonomy" id="2030807"/>
    <lineage>
        <taxon>Bacteria</taxon>
        <taxon>Candidatus Aerophobota</taxon>
    </lineage>
</organism>
<dbReference type="InterPro" id="IPR011856">
    <property type="entry name" value="tRNA_endonuc-like_dom_sf"/>
</dbReference>
<evidence type="ECO:0000256" key="1">
    <source>
        <dbReference type="ARBA" id="ARBA00006738"/>
    </source>
</evidence>
<proteinExistence type="inferred from homology"/>
<name>A0A7V0QQV8_UNCAE</name>
<protein>
    <submittedName>
        <fullName evidence="2">YraN family protein</fullName>
    </submittedName>
</protein>
<comment type="similarity">
    <text evidence="1">Belongs to the UPF0102 family.</text>
</comment>